<evidence type="ECO:0000256" key="1">
    <source>
        <dbReference type="SAM" id="MobiDB-lite"/>
    </source>
</evidence>
<dbReference type="AlphaFoldDB" id="A0A5K3F906"/>
<sequence length="91" mass="10109">MLEPAEEQQQSASTSNVEADVMERNEEEANEETMQEQHFSGHPSSNPTIDHASYLAVLDAYRTMLFYTALASTGQLLLSQSHLFLCLCASL</sequence>
<feature type="compositionally biased region" description="Acidic residues" evidence="1">
    <location>
        <begin position="25"/>
        <end position="34"/>
    </location>
</feature>
<dbReference type="WBParaSite" id="MCU_006319-RA">
    <property type="protein sequence ID" value="MCU_006319-RA"/>
    <property type="gene ID" value="MCU_006319"/>
</dbReference>
<organism evidence="2">
    <name type="scientific">Mesocestoides corti</name>
    <name type="common">Flatworm</name>
    <dbReference type="NCBI Taxonomy" id="53468"/>
    <lineage>
        <taxon>Eukaryota</taxon>
        <taxon>Metazoa</taxon>
        <taxon>Spiralia</taxon>
        <taxon>Lophotrochozoa</taxon>
        <taxon>Platyhelminthes</taxon>
        <taxon>Cestoda</taxon>
        <taxon>Eucestoda</taxon>
        <taxon>Cyclophyllidea</taxon>
        <taxon>Mesocestoididae</taxon>
        <taxon>Mesocestoides</taxon>
    </lineage>
</organism>
<feature type="region of interest" description="Disordered" evidence="1">
    <location>
        <begin position="1"/>
        <end position="46"/>
    </location>
</feature>
<proteinExistence type="predicted"/>
<reference evidence="2" key="1">
    <citation type="submission" date="2019-11" db="UniProtKB">
        <authorList>
            <consortium name="WormBaseParasite"/>
        </authorList>
    </citation>
    <scope>IDENTIFICATION</scope>
</reference>
<feature type="compositionally biased region" description="Polar residues" evidence="1">
    <location>
        <begin position="7"/>
        <end position="17"/>
    </location>
</feature>
<evidence type="ECO:0000313" key="2">
    <source>
        <dbReference type="WBParaSite" id="MCU_006319-RA"/>
    </source>
</evidence>
<protein>
    <submittedName>
        <fullName evidence="2">Uncharacterized protein</fullName>
    </submittedName>
</protein>
<accession>A0A5K3F906</accession>
<name>A0A5K3F906_MESCO</name>